<dbReference type="InParanoid" id="A7AN44"/>
<dbReference type="VEuPathDB" id="PiroplasmaDB:BBOV_III004150"/>
<comment type="caution">
    <text evidence="1">The sequence shown here is derived from an EMBL/GenBank/DDBJ whole genome shotgun (WGS) entry which is preliminary data.</text>
</comment>
<keyword evidence="2" id="KW-1185">Reference proteome</keyword>
<dbReference type="AlphaFoldDB" id="A7AN44"/>
<dbReference type="KEGG" id="bbo:BBOV_III004150"/>
<name>A7AN44_BABBO</name>
<sequence>MIRYTIQQHSALCNALNEGIRTLGMICLDIGAHVRNLLTLPHSSVDDPERILQDEFGTIQDMLQNYATKRKFVFMAMLECYEGRSYRKDDLFAITHLNTGVYFMYSNMLQLHNETKSYIETSVIHSDILEPPLRNLAFLLNDISMPRNNHKVLKCIKPLDDANGNVLSTKSTLITLFNEFLVDAPTLQRMERYFESMKNVQFPFKPEKWIYLVDEYFNLKSAMEKIWL</sequence>
<dbReference type="Proteomes" id="UP000002173">
    <property type="component" value="Unassembled WGS sequence"/>
</dbReference>
<proteinExistence type="predicted"/>
<evidence type="ECO:0000313" key="2">
    <source>
        <dbReference type="Proteomes" id="UP000002173"/>
    </source>
</evidence>
<organism evidence="1 2">
    <name type="scientific">Babesia bovis</name>
    <dbReference type="NCBI Taxonomy" id="5865"/>
    <lineage>
        <taxon>Eukaryota</taxon>
        <taxon>Sar</taxon>
        <taxon>Alveolata</taxon>
        <taxon>Apicomplexa</taxon>
        <taxon>Aconoidasida</taxon>
        <taxon>Piroplasmida</taxon>
        <taxon>Babesiidae</taxon>
        <taxon>Babesia</taxon>
    </lineage>
</organism>
<reference evidence="2" key="3">
    <citation type="journal article" date="2021" name="Int. J. Parasitol.">
        <title>Comparative analysis of gene expression between Babesia bovis blood stages and kinetes allowed by improved genome annotation.</title>
        <authorList>
            <person name="Ueti M.W."/>
            <person name="Johnson W.C."/>
            <person name="Kappmeyer L.S."/>
            <person name="Herndon D.R."/>
            <person name="Mousel M.R."/>
            <person name="Reif K.E."/>
            <person name="Taus N.S."/>
            <person name="Ifeonu O.O."/>
            <person name="Silva J.C."/>
            <person name="Suarez C.E."/>
            <person name="Brayton K.A."/>
        </authorList>
    </citation>
    <scope>NUCLEOTIDE SEQUENCE [LARGE SCALE GENOMIC DNA]</scope>
</reference>
<dbReference type="GeneID" id="5479795"/>
<reference evidence="2" key="2">
    <citation type="journal article" date="2020" name="Data Brief">
        <title>Transcriptome dataset of Babesia bovis life stages within vertebrate and invertebrate hosts.</title>
        <authorList>
            <person name="Ueti M.W."/>
            <person name="Johnson W.C."/>
            <person name="Kappmeyer L.S."/>
            <person name="Herndon D.R."/>
            <person name="Mousel M.R."/>
            <person name="Reif K.E."/>
            <person name="Taus N.S."/>
            <person name="Ifeonu O.O."/>
            <person name="Silva J.C."/>
            <person name="Suarez C.E."/>
            <person name="Brayton K.A."/>
        </authorList>
    </citation>
    <scope>NUCLEOTIDE SEQUENCE [LARGE SCALE GENOMIC DNA]</scope>
</reference>
<accession>A7AN44</accession>
<dbReference type="RefSeq" id="XP_001611546.1">
    <property type="nucleotide sequence ID" value="XM_001611496.1"/>
</dbReference>
<evidence type="ECO:0000313" key="1">
    <source>
        <dbReference type="EMBL" id="EDO07978.1"/>
    </source>
</evidence>
<gene>
    <name evidence="1" type="ORF">BBOV_III004150</name>
</gene>
<protein>
    <submittedName>
        <fullName evidence="1">Uncharacterized protein</fullName>
    </submittedName>
</protein>
<dbReference type="EMBL" id="AAXT01000001">
    <property type="protein sequence ID" value="EDO07978.1"/>
    <property type="molecule type" value="Genomic_DNA"/>
</dbReference>
<reference evidence="1 2" key="1">
    <citation type="journal article" date="2007" name="PLoS Pathog.">
        <title>Genome sequence of Babesia bovis and comparative analysis of apicomplexan hemoprotozoa.</title>
        <authorList>
            <person name="Brayton K.A."/>
            <person name="Lau A.O.T."/>
            <person name="Herndon D.R."/>
            <person name="Hannick L."/>
            <person name="Kappmeyer L.S."/>
            <person name="Berens S.J."/>
            <person name="Bidwell S.L."/>
            <person name="Brown W.C."/>
            <person name="Crabtree J."/>
            <person name="Fadrosh D."/>
            <person name="Feldblum T."/>
            <person name="Forberger H.A."/>
            <person name="Haas B.J."/>
            <person name="Howell J.M."/>
            <person name="Khouri H."/>
            <person name="Koo H."/>
            <person name="Mann D.J."/>
            <person name="Norimine J."/>
            <person name="Paulsen I.T."/>
            <person name="Radune D."/>
            <person name="Ren Q."/>
            <person name="Smith R.K. Jr."/>
            <person name="Suarez C.E."/>
            <person name="White O."/>
            <person name="Wortman J.R."/>
            <person name="Knowles D.P. Jr."/>
            <person name="McElwain T.F."/>
            <person name="Nene V.M."/>
        </authorList>
    </citation>
    <scope>NUCLEOTIDE SEQUENCE [LARGE SCALE GENOMIC DNA]</scope>
    <source>
        <strain evidence="1">T2Bo</strain>
    </source>
</reference>